<dbReference type="EMBL" id="WNAF01000001">
    <property type="protein sequence ID" value="MTR75504.1"/>
    <property type="molecule type" value="Genomic_DNA"/>
</dbReference>
<evidence type="ECO:0000313" key="2">
    <source>
        <dbReference type="Proteomes" id="UP000448177"/>
    </source>
</evidence>
<dbReference type="InterPro" id="IPR032675">
    <property type="entry name" value="LRR_dom_sf"/>
</dbReference>
<dbReference type="Pfam" id="PF03382">
    <property type="entry name" value="DUF285"/>
    <property type="match status" value="1"/>
</dbReference>
<gene>
    <name evidence="1" type="ORF">GMD21_02145</name>
</gene>
<dbReference type="NCBIfam" id="TIGR02167">
    <property type="entry name" value="Liste_lipo_26"/>
    <property type="match status" value="2"/>
</dbReference>
<name>A0A844KAC9_9FIRM</name>
<comment type="caution">
    <text evidence="1">The sequence shown here is derived from an EMBL/GenBank/DDBJ whole genome shotgun (WGS) entry which is preliminary data.</text>
</comment>
<accession>A0A844KAC9</accession>
<sequence length="208" mass="24017">MRYFGGQIELPFQKITKLGSDEVYVATTGRPKPPTTVDLYVWIYINKNNELVISKNKITAPTDALLKEKSINVRSNGLARDGSFDSKLVKSVKFAEKIRPISCRNWFYGFTNLVEVKNIENLYTDKCEDMYFMFYNCSSLKEINLKYFETSNVTDMRCMFSNCSSLKYLDLSSFDISKSKDCNYMMDTGTSTTIKANPDSIIYLYFKK</sequence>
<dbReference type="InterPro" id="IPR011889">
    <property type="entry name" value="Liste_lipo_26"/>
</dbReference>
<reference evidence="1 2" key="1">
    <citation type="journal article" date="2019" name="Nat. Med.">
        <title>A library of human gut bacterial isolates paired with longitudinal multiomics data enables mechanistic microbiome research.</title>
        <authorList>
            <person name="Poyet M."/>
            <person name="Groussin M."/>
            <person name="Gibbons S.M."/>
            <person name="Avila-Pacheco J."/>
            <person name="Jiang X."/>
            <person name="Kearney S.M."/>
            <person name="Perrotta A.R."/>
            <person name="Berdy B."/>
            <person name="Zhao S."/>
            <person name="Lieberman T.D."/>
            <person name="Swanson P.K."/>
            <person name="Smith M."/>
            <person name="Roesemann S."/>
            <person name="Alexander J.E."/>
            <person name="Rich S.A."/>
            <person name="Livny J."/>
            <person name="Vlamakis H."/>
            <person name="Clish C."/>
            <person name="Bullock K."/>
            <person name="Deik A."/>
            <person name="Scott J."/>
            <person name="Pierce K.A."/>
            <person name="Xavier R.J."/>
            <person name="Alm E.J."/>
        </authorList>
    </citation>
    <scope>NUCLEOTIDE SEQUENCE [LARGE SCALE GENOMIC DNA]</scope>
    <source>
        <strain evidence="1 2">BIOML-A1</strain>
    </source>
</reference>
<dbReference type="Gene3D" id="3.80.10.10">
    <property type="entry name" value="Ribonuclease Inhibitor"/>
    <property type="match status" value="1"/>
</dbReference>
<dbReference type="InterPro" id="IPR005046">
    <property type="entry name" value="DUF285"/>
</dbReference>
<protein>
    <submittedName>
        <fullName evidence="1">BspA family leucine-rich repeat surface protein</fullName>
    </submittedName>
</protein>
<evidence type="ECO:0000313" key="1">
    <source>
        <dbReference type="EMBL" id="MTR75504.1"/>
    </source>
</evidence>
<dbReference type="AlphaFoldDB" id="A0A844KAC9"/>
<dbReference type="SUPFAM" id="SSF52047">
    <property type="entry name" value="RNI-like"/>
    <property type="match status" value="1"/>
</dbReference>
<keyword evidence="2" id="KW-1185">Reference proteome</keyword>
<proteinExistence type="predicted"/>
<organism evidence="1 2">
    <name type="scientific">Mediterraneibacter faecis</name>
    <dbReference type="NCBI Taxonomy" id="592978"/>
    <lineage>
        <taxon>Bacteria</taxon>
        <taxon>Bacillati</taxon>
        <taxon>Bacillota</taxon>
        <taxon>Clostridia</taxon>
        <taxon>Lachnospirales</taxon>
        <taxon>Lachnospiraceae</taxon>
        <taxon>Mediterraneibacter</taxon>
    </lineage>
</organism>
<dbReference type="Proteomes" id="UP000448177">
    <property type="component" value="Unassembled WGS sequence"/>
</dbReference>